<dbReference type="STRING" id="1610493.RPIT_06500"/>
<dbReference type="Pfam" id="PF01471">
    <property type="entry name" value="PG_binding_1"/>
    <property type="match status" value="2"/>
</dbReference>
<dbReference type="OrthoDB" id="3719185at2"/>
<feature type="region of interest" description="Disordered" evidence="1">
    <location>
        <begin position="283"/>
        <end position="320"/>
    </location>
</feature>
<dbReference type="EMBL" id="CP019605">
    <property type="protein sequence ID" value="AQP44503.1"/>
    <property type="molecule type" value="Genomic_DNA"/>
</dbReference>
<accession>A0A1Q2CEH2</accession>
<feature type="region of interest" description="Disordered" evidence="1">
    <location>
        <begin position="375"/>
        <end position="412"/>
    </location>
</feature>
<dbReference type="PANTHER" id="PTHR48104:SF30">
    <property type="entry name" value="METACASPASE-1"/>
    <property type="match status" value="1"/>
</dbReference>
<dbReference type="RefSeq" id="WP_093664832.1">
    <property type="nucleotide sequence ID" value="NZ_CP019605.1"/>
</dbReference>
<dbReference type="InterPro" id="IPR029030">
    <property type="entry name" value="Caspase-like_dom_sf"/>
</dbReference>
<dbReference type="GO" id="GO:0004197">
    <property type="term" value="F:cysteine-type endopeptidase activity"/>
    <property type="evidence" value="ECO:0007669"/>
    <property type="project" value="InterPro"/>
</dbReference>
<dbReference type="Gene3D" id="1.10.101.10">
    <property type="entry name" value="PGBD-like superfamily/PGBD"/>
    <property type="match status" value="2"/>
</dbReference>
<name>A0A1Q2CEH2_9ACTN</name>
<dbReference type="KEGG" id="tfl:RPIT_06500"/>
<dbReference type="SUPFAM" id="SSF47090">
    <property type="entry name" value="PGBD-like"/>
    <property type="match status" value="2"/>
</dbReference>
<dbReference type="Proteomes" id="UP000188324">
    <property type="component" value="Chromosome"/>
</dbReference>
<evidence type="ECO:0000259" key="3">
    <source>
        <dbReference type="Pfam" id="PF01471"/>
    </source>
</evidence>
<keyword evidence="5" id="KW-1185">Reference proteome</keyword>
<feature type="domain" description="Peptidase C14 caspase" evidence="2">
    <location>
        <begin position="14"/>
        <end position="270"/>
    </location>
</feature>
<dbReference type="AlphaFoldDB" id="A0A1Q2CEH2"/>
<protein>
    <submittedName>
        <fullName evidence="4">Uncharacterized protein</fullName>
    </submittedName>
</protein>
<dbReference type="Gene3D" id="3.40.50.1460">
    <property type="match status" value="1"/>
</dbReference>
<evidence type="ECO:0000313" key="4">
    <source>
        <dbReference type="EMBL" id="AQP44503.1"/>
    </source>
</evidence>
<gene>
    <name evidence="4" type="ORF">RPIT_06500</name>
</gene>
<organism evidence="4 5">
    <name type="scientific">Tessaracoccus flavus</name>
    <dbReference type="NCBI Taxonomy" id="1610493"/>
    <lineage>
        <taxon>Bacteria</taxon>
        <taxon>Bacillati</taxon>
        <taxon>Actinomycetota</taxon>
        <taxon>Actinomycetes</taxon>
        <taxon>Propionibacteriales</taxon>
        <taxon>Propionibacteriaceae</taxon>
        <taxon>Tessaracoccus</taxon>
    </lineage>
</organism>
<feature type="compositionally biased region" description="Gly residues" evidence="1">
    <location>
        <begin position="375"/>
        <end position="391"/>
    </location>
</feature>
<dbReference type="GO" id="GO:0006508">
    <property type="term" value="P:proteolysis"/>
    <property type="evidence" value="ECO:0007669"/>
    <property type="project" value="InterPro"/>
</dbReference>
<dbReference type="InterPro" id="IPR036365">
    <property type="entry name" value="PGBD-like_sf"/>
</dbReference>
<evidence type="ECO:0000259" key="2">
    <source>
        <dbReference type="Pfam" id="PF00656"/>
    </source>
</evidence>
<proteinExistence type="predicted"/>
<evidence type="ECO:0000256" key="1">
    <source>
        <dbReference type="SAM" id="MobiDB-lite"/>
    </source>
</evidence>
<dbReference type="PANTHER" id="PTHR48104">
    <property type="entry name" value="METACASPASE-4"/>
    <property type="match status" value="1"/>
</dbReference>
<dbReference type="InterPro" id="IPR011600">
    <property type="entry name" value="Pept_C14_caspase"/>
</dbReference>
<sequence>MTGYSLHLGLNVVDPSQYIPAPAPLAGCINDARSMTDLAASQGFNTRTLLDAEATSWALLGALGDLARKATAGDIALITFAGHGGRVTDQNGDEDDSTDETWCLYDRQVLDDELYRMWAQFSPGVRILVVSDSCHSGTVARAVLAIAAREALVRNPLGQELWPVDVTVAPLRPRALPPSMAAADSERRRDLYRSVQELAGNTRSTDIAAQLILLAGCQDSQVASDGDTNGLFTEALLRTWSNGSFSGDYRAFHSRIQMQMPPDQVPNYYTLGNASAQYQAQKPFTVDPPADPGPNPGGGGGQPIPATGTRRTLRQGDSGEDVRYLQQKLSEHGAWLTIDGKFGPATSSAVRSFQASNGLSVDGVVGPQTWAALEGTGGGSTGGSTGGGTSGGWTDPTPQASTRPTLRRGSKGSDVVYLQQRLSAQGYWLTADGSFGPATESAVRSFQRSNGLSADGVVGPMTWAALG</sequence>
<dbReference type="Pfam" id="PF00656">
    <property type="entry name" value="Peptidase_C14"/>
    <property type="match status" value="1"/>
</dbReference>
<dbReference type="GO" id="GO:0005737">
    <property type="term" value="C:cytoplasm"/>
    <property type="evidence" value="ECO:0007669"/>
    <property type="project" value="TreeGrafter"/>
</dbReference>
<dbReference type="SUPFAM" id="SSF52129">
    <property type="entry name" value="Caspase-like"/>
    <property type="match status" value="1"/>
</dbReference>
<dbReference type="InterPro" id="IPR050452">
    <property type="entry name" value="Metacaspase"/>
</dbReference>
<dbReference type="InterPro" id="IPR002477">
    <property type="entry name" value="Peptidoglycan-bd-like"/>
</dbReference>
<evidence type="ECO:0000313" key="5">
    <source>
        <dbReference type="Proteomes" id="UP000188324"/>
    </source>
</evidence>
<dbReference type="InterPro" id="IPR036366">
    <property type="entry name" value="PGBDSf"/>
</dbReference>
<feature type="domain" description="Peptidoglycan binding-like" evidence="3">
    <location>
        <begin position="318"/>
        <end position="373"/>
    </location>
</feature>
<reference evidence="4 5" key="1">
    <citation type="journal article" date="2016" name="Int. J. Syst. Evol. Microbiol.">
        <title>Tessaracoccus flavus sp. nov., isolated from the drainage system of a lindane-producing factory.</title>
        <authorList>
            <person name="Kumari R."/>
            <person name="Singh P."/>
            <person name="Schumann P."/>
            <person name="Lal R."/>
        </authorList>
    </citation>
    <scope>NUCLEOTIDE SEQUENCE [LARGE SCALE GENOMIC DNA]</scope>
    <source>
        <strain evidence="4 5">RP1T</strain>
    </source>
</reference>
<feature type="domain" description="Peptidoglycan binding-like" evidence="3">
    <location>
        <begin position="412"/>
        <end position="466"/>
    </location>
</feature>